<keyword evidence="9" id="KW-0548">Nucleotidyltransferase</keyword>
<dbReference type="EMBL" id="MGDZ01000042">
    <property type="protein sequence ID" value="OGL73136.1"/>
    <property type="molecule type" value="Genomic_DNA"/>
</dbReference>
<dbReference type="InterPro" id="IPR050243">
    <property type="entry name" value="PHP_phosphatase"/>
</dbReference>
<comment type="catalytic activity">
    <reaction evidence="19">
        <text>a 5'-end 2'-deoxyribose-2'-deoxyribonucleotide-DNA = (2E,4S)-4-hydroxypenten-2-al-5-phosphate + a 5'-end 5'-phospho-2'-deoxyribonucleoside-DNA + H(+)</text>
        <dbReference type="Rhea" id="RHEA:76255"/>
        <dbReference type="Rhea" id="RHEA-COMP:13180"/>
        <dbReference type="Rhea" id="RHEA-COMP:18657"/>
        <dbReference type="ChEBI" id="CHEBI:15378"/>
        <dbReference type="ChEBI" id="CHEBI:136412"/>
        <dbReference type="ChEBI" id="CHEBI:195194"/>
        <dbReference type="ChEBI" id="CHEBI:195195"/>
    </reaction>
</comment>
<comment type="catalytic activity">
    <reaction evidence="21">
        <text>DNA(n) + a 2'-deoxyribonucleoside 5'-triphosphate = DNA(n+1) + diphosphate</text>
        <dbReference type="Rhea" id="RHEA:22508"/>
        <dbReference type="Rhea" id="RHEA-COMP:17339"/>
        <dbReference type="Rhea" id="RHEA-COMP:17340"/>
        <dbReference type="ChEBI" id="CHEBI:33019"/>
        <dbReference type="ChEBI" id="CHEBI:61560"/>
        <dbReference type="ChEBI" id="CHEBI:173112"/>
        <dbReference type="EC" id="2.7.7.7"/>
    </reaction>
</comment>
<evidence type="ECO:0000313" key="25">
    <source>
        <dbReference type="EMBL" id="OGL73136.1"/>
    </source>
</evidence>
<dbReference type="GO" id="GO:0005829">
    <property type="term" value="C:cytosol"/>
    <property type="evidence" value="ECO:0007669"/>
    <property type="project" value="TreeGrafter"/>
</dbReference>
<evidence type="ECO:0000256" key="10">
    <source>
        <dbReference type="ARBA" id="ARBA00022705"/>
    </source>
</evidence>
<dbReference type="InterPro" id="IPR027421">
    <property type="entry name" value="DNA_pol_lamdba_lyase_dom_sf"/>
</dbReference>
<dbReference type="InterPro" id="IPR029398">
    <property type="entry name" value="PolB_thumb"/>
</dbReference>
<evidence type="ECO:0000256" key="16">
    <source>
        <dbReference type="ARBA" id="ARBA00035717"/>
    </source>
</evidence>
<feature type="domain" description="Helix-hairpin-helix DNA-binding motif class 1" evidence="22">
    <location>
        <begin position="57"/>
        <end position="76"/>
    </location>
</feature>
<dbReference type="InterPro" id="IPR016195">
    <property type="entry name" value="Pol/histidinol_Pase-like"/>
</dbReference>
<evidence type="ECO:0000256" key="20">
    <source>
        <dbReference type="ARBA" id="ARBA00045548"/>
    </source>
</evidence>
<dbReference type="PANTHER" id="PTHR36928">
    <property type="entry name" value="PHOSPHATASE YCDX-RELATED"/>
    <property type="match status" value="1"/>
</dbReference>
<comment type="caution">
    <text evidence="25">The sequence shown here is derived from an EMBL/GenBank/DDBJ whole genome shotgun (WGS) entry which is preliminary data.</text>
</comment>
<feature type="domain" description="DNA-directed DNA polymerase X" evidence="24">
    <location>
        <begin position="5"/>
        <end position="319"/>
    </location>
</feature>
<protein>
    <recommendedName>
        <fullName evidence="5">DNA polymerase beta</fullName>
        <ecNumber evidence="3">2.7.7.7</ecNumber>
        <ecNumber evidence="4">4.2.99.18</ecNumber>
    </recommendedName>
    <alternativeName>
        <fullName evidence="16">5'-deoxyribose-phosphate lyase</fullName>
    </alternativeName>
    <alternativeName>
        <fullName evidence="17">AP lyase</fullName>
    </alternativeName>
</protein>
<dbReference type="SUPFAM" id="SSF89550">
    <property type="entry name" value="PHP domain-like"/>
    <property type="match status" value="1"/>
</dbReference>
<dbReference type="PIRSF" id="PIRSF005047">
    <property type="entry name" value="UCP005047_YshC"/>
    <property type="match status" value="1"/>
</dbReference>
<evidence type="ECO:0000259" key="22">
    <source>
        <dbReference type="SMART" id="SM00278"/>
    </source>
</evidence>
<accession>A0A1F7U4E3</accession>
<dbReference type="EC" id="4.2.99.18" evidence="4"/>
<comment type="catalytic activity">
    <reaction evidence="18">
        <text>2'-deoxyribonucleotide-(2'-deoxyribose 5'-phosphate)-2'-deoxyribonucleotide-DNA = a 3'-end 2'-deoxyribonucleotide-(2,3-dehydro-2,3-deoxyribose 5'-phosphate)-DNA + a 5'-end 5'-phospho-2'-deoxyribonucleoside-DNA + H(+)</text>
        <dbReference type="Rhea" id="RHEA:66592"/>
        <dbReference type="Rhea" id="RHEA-COMP:13180"/>
        <dbReference type="Rhea" id="RHEA-COMP:16897"/>
        <dbReference type="Rhea" id="RHEA-COMP:17067"/>
        <dbReference type="ChEBI" id="CHEBI:15378"/>
        <dbReference type="ChEBI" id="CHEBI:136412"/>
        <dbReference type="ChEBI" id="CHEBI:157695"/>
        <dbReference type="ChEBI" id="CHEBI:167181"/>
        <dbReference type="EC" id="4.2.99.18"/>
    </reaction>
</comment>
<sequence length="579" mass="64509">MKSVPSNAEIARLLSNMAVFYEMEGVQFKPRAYERAAEAVETLDETVADVFARGGRKALDGIPGVGPGIAAHLEEILTTGTFEEYKRMRKRVPVAVEELNPVEGIGPKMIKVLYQQLRIKNLKDLEAAARAGKIKKIPHFGAKSEERILKGIEFLKKSKGRFLLGNIQPTVRDMEERLRKIPGVGQVTTAGSYRRWQETVGDIDILVTAKDPKRVMDAFVKFPEVEHVFGRGPTKVNVRLRQGIDADIRVLKPNEYGSALQYFTGDKMHNIETRKIAIKKGYKLSEYGLFSGKKLIAGKTEEEVYKKLGLDWIPPELRTASGEIEAARSDQLPNLVEYGSIRGDCQVQTSWTDGSHSIEDMAKAAMSHGLEYMVVTDHTRALAMTGGLDEKKLAQQGKEINALNKKLGKRFRILKGAEINILKDGTLDISDGMLKKLDAVAVSVHSHFGMSEAEMTGRIIRAIKNPLVNILFHPTGRLIGKREPYQVDILKVLRAAKEYGVAMEVNAFPERLDLRDAHIRDAVKLGVKLVVDSDAHAPHHFQYLDLGVAQVRRGWGSKSDVLNTKAVDDFLKSLKGLKR</sequence>
<reference evidence="25 26" key="1">
    <citation type="journal article" date="2016" name="Nat. Commun.">
        <title>Thousands of microbial genomes shed light on interconnected biogeochemical processes in an aquifer system.</title>
        <authorList>
            <person name="Anantharaman K."/>
            <person name="Brown C.T."/>
            <person name="Hug L.A."/>
            <person name="Sharon I."/>
            <person name="Castelle C.J."/>
            <person name="Probst A.J."/>
            <person name="Thomas B.C."/>
            <person name="Singh A."/>
            <person name="Wilkins M.J."/>
            <person name="Karaoz U."/>
            <person name="Brodie E.L."/>
            <person name="Williams K.H."/>
            <person name="Hubbard S.S."/>
            <person name="Banfield J.F."/>
        </authorList>
    </citation>
    <scope>NUCLEOTIDE SEQUENCE [LARGE SCALE GENOMIC DNA]</scope>
</reference>
<feature type="domain" description="Helix-hairpin-helix DNA-binding motif class 1" evidence="22">
    <location>
        <begin position="132"/>
        <end position="151"/>
    </location>
</feature>
<name>A0A1F7U4E3_9BACT</name>
<dbReference type="STRING" id="1802391.A3D72_01790"/>
<evidence type="ECO:0000256" key="6">
    <source>
        <dbReference type="ARBA" id="ARBA00022481"/>
    </source>
</evidence>
<dbReference type="Gene3D" id="3.30.210.10">
    <property type="entry name" value="DNA polymerase, thumb domain"/>
    <property type="match status" value="1"/>
</dbReference>
<dbReference type="InterPro" id="IPR010996">
    <property type="entry name" value="HHH_MUS81"/>
</dbReference>
<proteinExistence type="predicted"/>
<dbReference type="GO" id="GO:0140078">
    <property type="term" value="F:class I DNA-(apurinic or apyrimidinic site) endonuclease activity"/>
    <property type="evidence" value="ECO:0007669"/>
    <property type="project" value="UniProtKB-EC"/>
</dbReference>
<dbReference type="InterPro" id="IPR043519">
    <property type="entry name" value="NT_sf"/>
</dbReference>
<dbReference type="GO" id="GO:0008270">
    <property type="term" value="F:zinc ion binding"/>
    <property type="evidence" value="ECO:0007669"/>
    <property type="project" value="TreeGrafter"/>
</dbReference>
<keyword evidence="14" id="KW-0915">Sodium</keyword>
<dbReference type="InterPro" id="IPR037160">
    <property type="entry name" value="DNA_Pol_thumb_sf"/>
</dbReference>
<comment type="cofactor">
    <cofactor evidence="1">
        <name>Mg(2+)</name>
        <dbReference type="ChEBI" id="CHEBI:18420"/>
    </cofactor>
</comment>
<dbReference type="InterPro" id="IPR003141">
    <property type="entry name" value="Pol/His_phosphatase_N"/>
</dbReference>
<evidence type="ECO:0000313" key="26">
    <source>
        <dbReference type="Proteomes" id="UP000176303"/>
    </source>
</evidence>
<dbReference type="AlphaFoldDB" id="A0A1F7U4E3"/>
<evidence type="ECO:0000259" key="23">
    <source>
        <dbReference type="SMART" id="SM00481"/>
    </source>
</evidence>
<evidence type="ECO:0000256" key="11">
    <source>
        <dbReference type="ARBA" id="ARBA00022763"/>
    </source>
</evidence>
<comment type="function">
    <text evidence="20">Repair polymerase that plays a key role in base-excision repair. During this process, the damaged base is excised by specific DNA glycosylases, the DNA backbone is nicked at the abasic site by an apurinic/apyrimidic (AP) endonuclease, and POLB removes 5'-deoxyribose-phosphate from the preincised AP site acting as a 5'-deoxyribose-phosphate lyase (5'-dRP lyase); through its DNA polymerase activity, it adds one nucleotide to the 3' end of the arising single-nucleotide gap. Conducts 'gap-filling' DNA synthesis in a stepwise distributive fashion rather than in a processive fashion as for other DNA polymerases. It is also able to cleave sugar-phosphate bonds 3' to an intact AP site, acting as an AP lyase.</text>
</comment>
<keyword evidence="6" id="KW-0488">Methylation</keyword>
<evidence type="ECO:0000256" key="12">
    <source>
        <dbReference type="ARBA" id="ARBA00022843"/>
    </source>
</evidence>
<dbReference type="PRINTS" id="PR00870">
    <property type="entry name" value="DNAPOLXBETA"/>
</dbReference>
<dbReference type="Pfam" id="PF14791">
    <property type="entry name" value="DNA_pol_B_thumb"/>
    <property type="match status" value="1"/>
</dbReference>
<dbReference type="InterPro" id="IPR022311">
    <property type="entry name" value="PolX-like"/>
</dbReference>
<evidence type="ECO:0000259" key="24">
    <source>
        <dbReference type="SMART" id="SM00483"/>
    </source>
</evidence>
<evidence type="ECO:0000256" key="21">
    <source>
        <dbReference type="ARBA" id="ARBA00049244"/>
    </source>
</evidence>
<feature type="domain" description="Helix-hairpin-helix DNA-binding motif class 1" evidence="22">
    <location>
        <begin position="97"/>
        <end position="116"/>
    </location>
</feature>
<evidence type="ECO:0000256" key="13">
    <source>
        <dbReference type="ARBA" id="ARBA00022932"/>
    </source>
</evidence>
<dbReference type="InterPro" id="IPR003583">
    <property type="entry name" value="Hlx-hairpin-Hlx_DNA-bd_motif"/>
</dbReference>
<dbReference type="InterPro" id="IPR002054">
    <property type="entry name" value="DNA-dir_DNA_pol_X"/>
</dbReference>
<dbReference type="Pfam" id="PF14520">
    <property type="entry name" value="HHH_5"/>
    <property type="match status" value="1"/>
</dbReference>
<dbReference type="SMART" id="SM00483">
    <property type="entry name" value="POLXc"/>
    <property type="match status" value="1"/>
</dbReference>
<evidence type="ECO:0000256" key="3">
    <source>
        <dbReference type="ARBA" id="ARBA00012417"/>
    </source>
</evidence>
<dbReference type="CDD" id="cd00141">
    <property type="entry name" value="NT_POLXc"/>
    <property type="match status" value="1"/>
</dbReference>
<dbReference type="Gene3D" id="3.20.20.140">
    <property type="entry name" value="Metal-dependent hydrolases"/>
    <property type="match status" value="1"/>
</dbReference>
<keyword evidence="13" id="KW-0239">DNA-directed DNA polymerase</keyword>
<evidence type="ECO:0000256" key="2">
    <source>
        <dbReference type="ARBA" id="ARBA00004496"/>
    </source>
</evidence>
<dbReference type="InterPro" id="IPR002008">
    <property type="entry name" value="DNA_pol_X_beta-like"/>
</dbReference>
<keyword evidence="15" id="KW-0234">DNA repair</keyword>
<dbReference type="InterPro" id="IPR028207">
    <property type="entry name" value="DNA_pol_B_palm_palm"/>
</dbReference>
<dbReference type="SMART" id="SM00481">
    <property type="entry name" value="POLIIIAc"/>
    <property type="match status" value="1"/>
</dbReference>
<evidence type="ECO:0000256" key="5">
    <source>
        <dbReference type="ARBA" id="ARBA00020020"/>
    </source>
</evidence>
<organism evidence="25 26">
    <name type="scientific">Candidatus Uhrbacteria bacterium RIFCSPHIGHO2_02_FULL_57_19</name>
    <dbReference type="NCBI Taxonomy" id="1802391"/>
    <lineage>
        <taxon>Bacteria</taxon>
        <taxon>Candidatus Uhriibacteriota</taxon>
    </lineage>
</organism>
<evidence type="ECO:0000256" key="7">
    <source>
        <dbReference type="ARBA" id="ARBA00022634"/>
    </source>
</evidence>
<dbReference type="SUPFAM" id="SSF81301">
    <property type="entry name" value="Nucleotidyltransferase"/>
    <property type="match status" value="1"/>
</dbReference>
<dbReference type="SMART" id="SM00278">
    <property type="entry name" value="HhH1"/>
    <property type="match status" value="4"/>
</dbReference>
<evidence type="ECO:0000256" key="8">
    <source>
        <dbReference type="ARBA" id="ARBA00022679"/>
    </source>
</evidence>
<keyword evidence="8" id="KW-0808">Transferase</keyword>
<dbReference type="GO" id="GO:0042578">
    <property type="term" value="F:phosphoric ester hydrolase activity"/>
    <property type="evidence" value="ECO:0007669"/>
    <property type="project" value="TreeGrafter"/>
</dbReference>
<dbReference type="GO" id="GO:0006281">
    <property type="term" value="P:DNA repair"/>
    <property type="evidence" value="ECO:0007669"/>
    <property type="project" value="UniProtKB-KW"/>
</dbReference>
<dbReference type="GO" id="GO:0003677">
    <property type="term" value="F:DNA binding"/>
    <property type="evidence" value="ECO:0007669"/>
    <property type="project" value="InterPro"/>
</dbReference>
<evidence type="ECO:0000256" key="1">
    <source>
        <dbReference type="ARBA" id="ARBA00001946"/>
    </source>
</evidence>
<dbReference type="PANTHER" id="PTHR36928:SF1">
    <property type="entry name" value="PHOSPHATASE YCDX-RELATED"/>
    <property type="match status" value="1"/>
</dbReference>
<dbReference type="GO" id="GO:0003887">
    <property type="term" value="F:DNA-directed DNA polymerase activity"/>
    <property type="evidence" value="ECO:0007669"/>
    <property type="project" value="UniProtKB-KW"/>
</dbReference>
<evidence type="ECO:0000256" key="19">
    <source>
        <dbReference type="ARBA" id="ARBA00044678"/>
    </source>
</evidence>
<dbReference type="Pfam" id="PF14792">
    <property type="entry name" value="DNA_pol_B_palm"/>
    <property type="match status" value="1"/>
</dbReference>
<dbReference type="Gene3D" id="1.10.150.110">
    <property type="entry name" value="DNA polymerase beta, N-terminal domain-like"/>
    <property type="match status" value="1"/>
</dbReference>
<evidence type="ECO:0000256" key="4">
    <source>
        <dbReference type="ARBA" id="ARBA00012720"/>
    </source>
</evidence>
<dbReference type="CDD" id="cd07436">
    <property type="entry name" value="PHP_PolX"/>
    <property type="match status" value="1"/>
</dbReference>
<gene>
    <name evidence="25" type="ORF">A3D72_01790</name>
</gene>
<evidence type="ECO:0000256" key="15">
    <source>
        <dbReference type="ARBA" id="ARBA00023204"/>
    </source>
</evidence>
<feature type="domain" description="Helix-hairpin-helix DNA-binding motif class 1" evidence="22">
    <location>
        <begin position="176"/>
        <end position="195"/>
    </location>
</feature>
<evidence type="ECO:0000256" key="18">
    <source>
        <dbReference type="ARBA" id="ARBA00044632"/>
    </source>
</evidence>
<dbReference type="Pfam" id="PF14716">
    <property type="entry name" value="HHH_8"/>
    <property type="match status" value="1"/>
</dbReference>
<keyword evidence="10" id="KW-0235">DNA replication</keyword>
<keyword evidence="12" id="KW-0832">Ubl conjugation</keyword>
<comment type="subcellular location">
    <subcellularLocation>
        <location evidence="2">Cytoplasm</location>
    </subcellularLocation>
</comment>
<dbReference type="InterPro" id="IPR047967">
    <property type="entry name" value="PolX_PHP"/>
</dbReference>
<evidence type="ECO:0000256" key="14">
    <source>
        <dbReference type="ARBA" id="ARBA00023053"/>
    </source>
</evidence>
<dbReference type="SUPFAM" id="SSF47802">
    <property type="entry name" value="DNA polymerase beta, N-terminal domain-like"/>
    <property type="match status" value="1"/>
</dbReference>
<feature type="domain" description="Polymerase/histidinol phosphatase N-terminal" evidence="23">
    <location>
        <begin position="343"/>
        <end position="423"/>
    </location>
</feature>
<keyword evidence="11" id="KW-0227">DNA damage</keyword>
<dbReference type="EC" id="2.7.7.7" evidence="3"/>
<keyword evidence="7" id="KW-0237">DNA synthesis</keyword>
<dbReference type="Gene3D" id="1.10.150.20">
    <property type="entry name" value="5' to 3' exonuclease, C-terminal subdomain"/>
    <property type="match status" value="1"/>
</dbReference>
<evidence type="ECO:0000256" key="17">
    <source>
        <dbReference type="ARBA" id="ARBA00035726"/>
    </source>
</evidence>
<evidence type="ECO:0000256" key="9">
    <source>
        <dbReference type="ARBA" id="ARBA00022695"/>
    </source>
</evidence>
<dbReference type="NCBIfam" id="NF006375">
    <property type="entry name" value="PRK08609.1"/>
    <property type="match status" value="1"/>
</dbReference>
<dbReference type="Gene3D" id="3.30.460.10">
    <property type="entry name" value="Beta Polymerase, domain 2"/>
    <property type="match status" value="1"/>
</dbReference>
<dbReference type="Proteomes" id="UP000176303">
    <property type="component" value="Unassembled WGS sequence"/>
</dbReference>